<protein>
    <submittedName>
        <fullName evidence="1">Uncharacterized protein</fullName>
    </submittedName>
</protein>
<accession>A0A061QSQ7</accession>
<dbReference type="PANTHER" id="PTHR36793">
    <property type="entry name" value="RIBOSOMAL RNA SMALL SUBUNIT METHYLTRANSFERASE J"/>
    <property type="match status" value="1"/>
</dbReference>
<dbReference type="PANTHER" id="PTHR36793:SF1">
    <property type="entry name" value="RIBOSOMAL RNA SMALL SUBUNIT METHYLTRANSFERASE J"/>
    <property type="match status" value="1"/>
</dbReference>
<reference evidence="1" key="1">
    <citation type="submission" date="2014-05" db="EMBL/GenBank/DDBJ databases">
        <title>The transcriptome of the halophilic microalga Tetraselmis sp. GSL018 isolated from the Great Salt Lake, Utah.</title>
        <authorList>
            <person name="Jinkerson R.E."/>
            <person name="D'Adamo S."/>
            <person name="Posewitz M.C."/>
        </authorList>
    </citation>
    <scope>NUCLEOTIDE SEQUENCE</scope>
    <source>
        <strain evidence="1">GSL018</strain>
    </source>
</reference>
<proteinExistence type="predicted"/>
<dbReference type="EMBL" id="GBEZ01025641">
    <property type="protein sequence ID" value="JAC61475.1"/>
    <property type="molecule type" value="Transcribed_RNA"/>
</dbReference>
<name>A0A061QSQ7_9CHLO</name>
<dbReference type="GO" id="GO:0009941">
    <property type="term" value="C:chloroplast envelope"/>
    <property type="evidence" value="ECO:0007669"/>
    <property type="project" value="TreeGrafter"/>
</dbReference>
<sequence>ALFSKLLYLAESGQLLPQESEAAKSLNVPEIFGATERDADRLRIVSLHEVDLDKLDAMVSEDDNTDDPPKAKSGQ</sequence>
<organism evidence="1">
    <name type="scientific">Tetraselmis sp. GSL018</name>
    <dbReference type="NCBI Taxonomy" id="582737"/>
    <lineage>
        <taxon>Eukaryota</taxon>
        <taxon>Viridiplantae</taxon>
        <taxon>Chlorophyta</taxon>
        <taxon>core chlorophytes</taxon>
        <taxon>Chlorodendrophyceae</taxon>
        <taxon>Chlorodendrales</taxon>
        <taxon>Chlorodendraceae</taxon>
        <taxon>Tetraselmis</taxon>
    </lineage>
</organism>
<dbReference type="AlphaFoldDB" id="A0A061QSQ7"/>
<gene>
    <name evidence="1" type="ORF">TSPGSL018_26135</name>
</gene>
<feature type="non-terminal residue" evidence="1">
    <location>
        <position position="1"/>
    </location>
</feature>
<evidence type="ECO:0000313" key="1">
    <source>
        <dbReference type="EMBL" id="JAC61475.1"/>
    </source>
</evidence>
<dbReference type="GO" id="GO:0009535">
    <property type="term" value="C:chloroplast thylakoid membrane"/>
    <property type="evidence" value="ECO:0007669"/>
    <property type="project" value="TreeGrafter"/>
</dbReference>